<dbReference type="EMBL" id="JMTB01000126">
    <property type="protein sequence ID" value="KFB98311.1"/>
    <property type="molecule type" value="Genomic_DNA"/>
</dbReference>
<dbReference type="OrthoDB" id="6519110at2"/>
<proteinExistence type="predicted"/>
<organism evidence="1 2">
    <name type="scientific">Trabulsiella guamensis ATCC 49490</name>
    <dbReference type="NCBI Taxonomy" id="1005994"/>
    <lineage>
        <taxon>Bacteria</taxon>
        <taxon>Pseudomonadati</taxon>
        <taxon>Pseudomonadota</taxon>
        <taxon>Gammaproteobacteria</taxon>
        <taxon>Enterobacterales</taxon>
        <taxon>Enterobacteriaceae</taxon>
        <taxon>Trabulsiella</taxon>
    </lineage>
</organism>
<name>A0A084ZLG7_9ENTR</name>
<gene>
    <name evidence="1" type="ORF">GTGU_04562</name>
</gene>
<evidence type="ECO:0000313" key="1">
    <source>
        <dbReference type="EMBL" id="KFB98311.1"/>
    </source>
</evidence>
<comment type="caution">
    <text evidence="1">The sequence shown here is derived from an EMBL/GenBank/DDBJ whole genome shotgun (WGS) entry which is preliminary data.</text>
</comment>
<dbReference type="RefSeq" id="WP_038163006.1">
    <property type="nucleotide sequence ID" value="NZ_JMTB01000126.1"/>
</dbReference>
<dbReference type="Proteomes" id="UP000028630">
    <property type="component" value="Unassembled WGS sequence"/>
</dbReference>
<sequence>MKVKYIFAVIITVVSVFVAVHVSKTEADANRINCIARMVYVQGGVIQHLTLGFNFNKQTHSGVVNVEGILFPGWGNELNINRDIYFDFMQDANSYTLISDEVHIIKGESPGRDVLEQTLPEFYSAANKKINYTISREENSGYLFSNAGMPLFFCECS</sequence>
<protein>
    <submittedName>
        <fullName evidence="1">Putative membrane protein</fullName>
    </submittedName>
</protein>
<reference evidence="2" key="1">
    <citation type="submission" date="2014-05" db="EMBL/GenBank/DDBJ databases">
        <title>ATOL: Assembling a taxonomically balanced genome-scale reconstruction of the evolutionary history of the Enterobacteriaceae.</title>
        <authorList>
            <person name="Plunkett G. III"/>
            <person name="Neeno-Eckwall E.C."/>
            <person name="Glasner J.D."/>
            <person name="Perna N.T."/>
        </authorList>
    </citation>
    <scope>NUCLEOTIDE SEQUENCE [LARGE SCALE GENOMIC DNA]</scope>
    <source>
        <strain evidence="2">ATCC 49490</strain>
    </source>
</reference>
<accession>A0A084ZLG7</accession>
<keyword evidence="2" id="KW-1185">Reference proteome</keyword>
<evidence type="ECO:0000313" key="2">
    <source>
        <dbReference type="Proteomes" id="UP000028630"/>
    </source>
</evidence>
<dbReference type="AlphaFoldDB" id="A0A084ZLG7"/>